<dbReference type="GO" id="GO:0003723">
    <property type="term" value="F:RNA binding"/>
    <property type="evidence" value="ECO:0007669"/>
    <property type="project" value="InterPro"/>
</dbReference>
<dbReference type="Proteomes" id="UP000821837">
    <property type="component" value="Chromosome 3"/>
</dbReference>
<dbReference type="AlphaFoldDB" id="A0A9D4Q3R6"/>
<evidence type="ECO:0000313" key="1">
    <source>
        <dbReference type="EMBL" id="KAH7963782.1"/>
    </source>
</evidence>
<protein>
    <recommendedName>
        <fullName evidence="3">CCHC-type domain-containing protein</fullName>
    </recommendedName>
</protein>
<evidence type="ECO:0008006" key="3">
    <source>
        <dbReference type="Google" id="ProtNLM"/>
    </source>
</evidence>
<dbReference type="PANTHER" id="PTHR22639:SF3">
    <property type="entry name" value="ZINC FINGER CCHC DOMAIN-CONTAINING PROTEIN 3"/>
    <property type="match status" value="1"/>
</dbReference>
<evidence type="ECO:0000313" key="2">
    <source>
        <dbReference type="Proteomes" id="UP000821837"/>
    </source>
</evidence>
<dbReference type="PANTHER" id="PTHR22639">
    <property type="entry name" value="GAG-RELATED PROTEIN"/>
    <property type="match status" value="1"/>
</dbReference>
<comment type="caution">
    <text evidence="1">The sequence shown here is derived from an EMBL/GenBank/DDBJ whole genome shotgun (WGS) entry which is preliminary data.</text>
</comment>
<sequence length="211" mass="23154">MATNFDVPVRENCFLFCAPEGDVTIDDLFDAVEATAGEDSVLVLQHMGGAKFLVGMRNTTQATRLMVAEGFRINYEKVAVEGIGPPVTFVNVYRYPAYLSDEVLSNALAQHGKVKSITFATVASRLNKLNGVRVVKLEMARPVPNFVTIAGQRVMCEYRGMRRVCARCGDTGYMASACTAQYCKRCGTFGHETEVCDAECFGHPDPIFRAV</sequence>
<accession>A0A9D4Q3R6</accession>
<dbReference type="GO" id="GO:0002218">
    <property type="term" value="P:activation of innate immune response"/>
    <property type="evidence" value="ECO:0007669"/>
    <property type="project" value="InterPro"/>
</dbReference>
<keyword evidence="2" id="KW-1185">Reference proteome</keyword>
<name>A0A9D4Q3R6_RHISA</name>
<gene>
    <name evidence="1" type="ORF">HPB52_022892</name>
</gene>
<dbReference type="EMBL" id="JABSTV010001249">
    <property type="protein sequence ID" value="KAH7963782.1"/>
    <property type="molecule type" value="Genomic_DNA"/>
</dbReference>
<dbReference type="GO" id="GO:0003690">
    <property type="term" value="F:double-stranded DNA binding"/>
    <property type="evidence" value="ECO:0007669"/>
    <property type="project" value="InterPro"/>
</dbReference>
<reference evidence="1" key="2">
    <citation type="submission" date="2021-09" db="EMBL/GenBank/DDBJ databases">
        <authorList>
            <person name="Jia N."/>
            <person name="Wang J."/>
            <person name="Shi W."/>
            <person name="Du L."/>
            <person name="Sun Y."/>
            <person name="Zhan W."/>
            <person name="Jiang J."/>
            <person name="Wang Q."/>
            <person name="Zhang B."/>
            <person name="Ji P."/>
            <person name="Sakyi L.B."/>
            <person name="Cui X."/>
            <person name="Yuan T."/>
            <person name="Jiang B."/>
            <person name="Yang W."/>
            <person name="Lam T.T.-Y."/>
            <person name="Chang Q."/>
            <person name="Ding S."/>
            <person name="Wang X."/>
            <person name="Zhu J."/>
            <person name="Ruan X."/>
            <person name="Zhao L."/>
            <person name="Wei J."/>
            <person name="Que T."/>
            <person name="Du C."/>
            <person name="Cheng J."/>
            <person name="Dai P."/>
            <person name="Han X."/>
            <person name="Huang E."/>
            <person name="Gao Y."/>
            <person name="Liu J."/>
            <person name="Shao H."/>
            <person name="Ye R."/>
            <person name="Li L."/>
            <person name="Wei W."/>
            <person name="Wang X."/>
            <person name="Wang C."/>
            <person name="Huo Q."/>
            <person name="Li W."/>
            <person name="Guo W."/>
            <person name="Chen H."/>
            <person name="Chen S."/>
            <person name="Zhou L."/>
            <person name="Zhou L."/>
            <person name="Ni X."/>
            <person name="Tian J."/>
            <person name="Zhou Y."/>
            <person name="Sheng Y."/>
            <person name="Liu T."/>
            <person name="Pan Y."/>
            <person name="Xia L."/>
            <person name="Li J."/>
            <person name="Zhao F."/>
            <person name="Cao W."/>
        </authorList>
    </citation>
    <scope>NUCLEOTIDE SEQUENCE</scope>
    <source>
        <strain evidence="1">Rsan-2018</strain>
        <tissue evidence="1">Larvae</tissue>
    </source>
</reference>
<dbReference type="InterPro" id="IPR042509">
    <property type="entry name" value="ZCCHC3"/>
</dbReference>
<proteinExistence type="predicted"/>
<organism evidence="1 2">
    <name type="scientific">Rhipicephalus sanguineus</name>
    <name type="common">Brown dog tick</name>
    <name type="synonym">Ixodes sanguineus</name>
    <dbReference type="NCBI Taxonomy" id="34632"/>
    <lineage>
        <taxon>Eukaryota</taxon>
        <taxon>Metazoa</taxon>
        <taxon>Ecdysozoa</taxon>
        <taxon>Arthropoda</taxon>
        <taxon>Chelicerata</taxon>
        <taxon>Arachnida</taxon>
        <taxon>Acari</taxon>
        <taxon>Parasitiformes</taxon>
        <taxon>Ixodida</taxon>
        <taxon>Ixodoidea</taxon>
        <taxon>Ixodidae</taxon>
        <taxon>Rhipicephalinae</taxon>
        <taxon>Rhipicephalus</taxon>
        <taxon>Rhipicephalus</taxon>
    </lineage>
</organism>
<reference evidence="1" key="1">
    <citation type="journal article" date="2020" name="Cell">
        <title>Large-Scale Comparative Analyses of Tick Genomes Elucidate Their Genetic Diversity and Vector Capacities.</title>
        <authorList>
            <consortium name="Tick Genome and Microbiome Consortium (TIGMIC)"/>
            <person name="Jia N."/>
            <person name="Wang J."/>
            <person name="Shi W."/>
            <person name="Du L."/>
            <person name="Sun Y."/>
            <person name="Zhan W."/>
            <person name="Jiang J.F."/>
            <person name="Wang Q."/>
            <person name="Zhang B."/>
            <person name="Ji P."/>
            <person name="Bell-Sakyi L."/>
            <person name="Cui X.M."/>
            <person name="Yuan T.T."/>
            <person name="Jiang B.G."/>
            <person name="Yang W.F."/>
            <person name="Lam T.T."/>
            <person name="Chang Q.C."/>
            <person name="Ding S.J."/>
            <person name="Wang X.J."/>
            <person name="Zhu J.G."/>
            <person name="Ruan X.D."/>
            <person name="Zhao L."/>
            <person name="Wei J.T."/>
            <person name="Ye R.Z."/>
            <person name="Que T.C."/>
            <person name="Du C.H."/>
            <person name="Zhou Y.H."/>
            <person name="Cheng J.X."/>
            <person name="Dai P.F."/>
            <person name="Guo W.B."/>
            <person name="Han X.H."/>
            <person name="Huang E.J."/>
            <person name="Li L.F."/>
            <person name="Wei W."/>
            <person name="Gao Y.C."/>
            <person name="Liu J.Z."/>
            <person name="Shao H.Z."/>
            <person name="Wang X."/>
            <person name="Wang C.C."/>
            <person name="Yang T.C."/>
            <person name="Huo Q.B."/>
            <person name="Li W."/>
            <person name="Chen H.Y."/>
            <person name="Chen S.E."/>
            <person name="Zhou L.G."/>
            <person name="Ni X.B."/>
            <person name="Tian J.H."/>
            <person name="Sheng Y."/>
            <person name="Liu T."/>
            <person name="Pan Y.S."/>
            <person name="Xia L.Y."/>
            <person name="Li J."/>
            <person name="Zhao F."/>
            <person name="Cao W.C."/>
        </authorList>
    </citation>
    <scope>NUCLEOTIDE SEQUENCE</scope>
    <source>
        <strain evidence="1">Rsan-2018</strain>
    </source>
</reference>